<organism evidence="2 3">
    <name type="scientific">Eumeta variegata</name>
    <name type="common">Bagworm moth</name>
    <name type="synonym">Eumeta japonica</name>
    <dbReference type="NCBI Taxonomy" id="151549"/>
    <lineage>
        <taxon>Eukaryota</taxon>
        <taxon>Metazoa</taxon>
        <taxon>Ecdysozoa</taxon>
        <taxon>Arthropoda</taxon>
        <taxon>Hexapoda</taxon>
        <taxon>Insecta</taxon>
        <taxon>Pterygota</taxon>
        <taxon>Neoptera</taxon>
        <taxon>Endopterygota</taxon>
        <taxon>Lepidoptera</taxon>
        <taxon>Glossata</taxon>
        <taxon>Ditrysia</taxon>
        <taxon>Tineoidea</taxon>
        <taxon>Psychidae</taxon>
        <taxon>Oiketicinae</taxon>
        <taxon>Eumeta</taxon>
    </lineage>
</organism>
<protein>
    <submittedName>
        <fullName evidence="2">Ancient ubiquitous protein 1</fullName>
    </submittedName>
</protein>
<gene>
    <name evidence="2" type="primary">aup1</name>
    <name evidence="2" type="ORF">EVAR_20676_1</name>
</gene>
<accession>A0A4C1V986</accession>
<dbReference type="STRING" id="151549.A0A4C1V986"/>
<dbReference type="AlphaFoldDB" id="A0A4C1V986"/>
<keyword evidence="3" id="KW-1185">Reference proteome</keyword>
<proteinExistence type="predicted"/>
<sequence>MRLGHIHQACEALVLLSVVSRDVVDRPGEWERDGSCPNVPSVFTGDRIVSVGVLLVSLLTTRGHRFDFQCGPLWRLDPTVVLLRSCRSIILASIRRFDGPLKRARAGGTGSVLDIYAQTRSVDITITNFLEGVTPYTPEPEHEPTSTPTAQPEPQPSTSRGAPAPASVASAPVITSPFVFPKSAKERQMTFQERKAQMIATARQRYIEKHRLNVA</sequence>
<comment type="caution">
    <text evidence="2">The sequence shown here is derived from an EMBL/GenBank/DDBJ whole genome shotgun (WGS) entry which is preliminary data.</text>
</comment>
<name>A0A4C1V986_EUMVA</name>
<dbReference type="EMBL" id="BGZK01000302">
    <property type="protein sequence ID" value="GBP35303.1"/>
    <property type="molecule type" value="Genomic_DNA"/>
</dbReference>
<evidence type="ECO:0000313" key="2">
    <source>
        <dbReference type="EMBL" id="GBP35303.1"/>
    </source>
</evidence>
<evidence type="ECO:0000313" key="3">
    <source>
        <dbReference type="Proteomes" id="UP000299102"/>
    </source>
</evidence>
<reference evidence="2 3" key="1">
    <citation type="journal article" date="2019" name="Commun. Biol.">
        <title>The bagworm genome reveals a unique fibroin gene that provides high tensile strength.</title>
        <authorList>
            <person name="Kono N."/>
            <person name="Nakamura H."/>
            <person name="Ohtoshi R."/>
            <person name="Tomita M."/>
            <person name="Numata K."/>
            <person name="Arakawa K."/>
        </authorList>
    </citation>
    <scope>NUCLEOTIDE SEQUENCE [LARGE SCALE GENOMIC DNA]</scope>
</reference>
<feature type="compositionally biased region" description="Polar residues" evidence="1">
    <location>
        <begin position="150"/>
        <end position="160"/>
    </location>
</feature>
<evidence type="ECO:0000256" key="1">
    <source>
        <dbReference type="SAM" id="MobiDB-lite"/>
    </source>
</evidence>
<dbReference type="OrthoDB" id="1854593at2759"/>
<feature type="region of interest" description="Disordered" evidence="1">
    <location>
        <begin position="133"/>
        <end position="167"/>
    </location>
</feature>
<dbReference type="Proteomes" id="UP000299102">
    <property type="component" value="Unassembled WGS sequence"/>
</dbReference>